<protein>
    <recommendedName>
        <fullName evidence="1">DUF6504 domain-containing protein</fullName>
    </recommendedName>
</protein>
<organism evidence="2 3">
    <name type="scientific">Alicyclobacillus dauci</name>
    <dbReference type="NCBI Taxonomy" id="1475485"/>
    <lineage>
        <taxon>Bacteria</taxon>
        <taxon>Bacillati</taxon>
        <taxon>Bacillota</taxon>
        <taxon>Bacilli</taxon>
        <taxon>Bacillales</taxon>
        <taxon>Alicyclobacillaceae</taxon>
        <taxon>Alicyclobacillus</taxon>
    </lineage>
</organism>
<keyword evidence="3" id="KW-1185">Reference proteome</keyword>
<name>A0ABY6YZ43_9BACL</name>
<dbReference type="Pfam" id="PF20114">
    <property type="entry name" value="DUF6504"/>
    <property type="match status" value="1"/>
</dbReference>
<evidence type="ECO:0000259" key="1">
    <source>
        <dbReference type="Pfam" id="PF20114"/>
    </source>
</evidence>
<dbReference type="EMBL" id="CP104064">
    <property type="protein sequence ID" value="WAH35785.1"/>
    <property type="molecule type" value="Genomic_DNA"/>
</dbReference>
<dbReference type="InterPro" id="IPR045443">
    <property type="entry name" value="DUF6504"/>
</dbReference>
<feature type="domain" description="DUF6504" evidence="1">
    <location>
        <begin position="16"/>
        <end position="61"/>
    </location>
</feature>
<sequence>MSRIVRRPVAVYRWNGDEPQVFSDRDTQHTVVEVLDRWVEMGNWWQGEGERQMIRVWTNLNALLELELEGGQWYIYKAWD</sequence>
<dbReference type="RefSeq" id="WP_268043067.1">
    <property type="nucleotide sequence ID" value="NZ_CP104064.1"/>
</dbReference>
<reference evidence="2" key="1">
    <citation type="submission" date="2022-08" db="EMBL/GenBank/DDBJ databases">
        <title>Alicyclobacillus dauci DSM2870, complete genome.</title>
        <authorList>
            <person name="Wang Q."/>
            <person name="Cai R."/>
            <person name="Wang Z."/>
        </authorList>
    </citation>
    <scope>NUCLEOTIDE SEQUENCE</scope>
    <source>
        <strain evidence="2">DSM 28700</strain>
    </source>
</reference>
<dbReference type="Proteomes" id="UP001164803">
    <property type="component" value="Chromosome"/>
</dbReference>
<evidence type="ECO:0000313" key="2">
    <source>
        <dbReference type="EMBL" id="WAH35785.1"/>
    </source>
</evidence>
<accession>A0ABY6YZ43</accession>
<evidence type="ECO:0000313" key="3">
    <source>
        <dbReference type="Proteomes" id="UP001164803"/>
    </source>
</evidence>
<proteinExistence type="predicted"/>
<gene>
    <name evidence="2" type="ORF">NZD86_16125</name>
</gene>